<evidence type="ECO:0000256" key="1">
    <source>
        <dbReference type="SAM" id="MobiDB-lite"/>
    </source>
</evidence>
<protein>
    <submittedName>
        <fullName evidence="2">Uncharacterized protein</fullName>
    </submittedName>
</protein>
<accession>A0AAW7Y4E8</accession>
<reference evidence="2" key="1">
    <citation type="submission" date="2023-07" db="EMBL/GenBank/DDBJ databases">
        <title>Genome content predicts the carbon catabolic preferences of heterotrophic bacteria.</title>
        <authorList>
            <person name="Gralka M."/>
        </authorList>
    </citation>
    <scope>NUCLEOTIDE SEQUENCE</scope>
    <source>
        <strain evidence="2">G2M05</strain>
    </source>
</reference>
<name>A0AAW7Y4E8_9GAMM</name>
<dbReference type="Proteomes" id="UP001170624">
    <property type="component" value="Unassembled WGS sequence"/>
</dbReference>
<evidence type="ECO:0000313" key="3">
    <source>
        <dbReference type="Proteomes" id="UP001170624"/>
    </source>
</evidence>
<feature type="compositionally biased region" description="Basic and acidic residues" evidence="1">
    <location>
        <begin position="104"/>
        <end position="119"/>
    </location>
</feature>
<gene>
    <name evidence="2" type="ORF">Q4568_11955</name>
</gene>
<dbReference type="RefSeq" id="WP_303499718.1">
    <property type="nucleotide sequence ID" value="NZ_JAUOPU010000011.1"/>
</dbReference>
<organism evidence="2 3">
    <name type="scientific">Photobacterium sanguinicancri</name>
    <dbReference type="NCBI Taxonomy" id="875932"/>
    <lineage>
        <taxon>Bacteria</taxon>
        <taxon>Pseudomonadati</taxon>
        <taxon>Pseudomonadota</taxon>
        <taxon>Gammaproteobacteria</taxon>
        <taxon>Vibrionales</taxon>
        <taxon>Vibrionaceae</taxon>
        <taxon>Photobacterium</taxon>
    </lineage>
</organism>
<evidence type="ECO:0000313" key="2">
    <source>
        <dbReference type="EMBL" id="MDO6543252.1"/>
    </source>
</evidence>
<dbReference type="AlphaFoldDB" id="A0AAW7Y4E8"/>
<dbReference type="EMBL" id="JAUOPU010000011">
    <property type="protein sequence ID" value="MDO6543252.1"/>
    <property type="molecule type" value="Genomic_DNA"/>
</dbReference>
<sequence length="291" mass="33474">MKLEKAYSLDIKKNIAASEADTKYVRGEVSSKFAFTCPGKNCDAQVTCANLDRPKNKRKRDPYYKIVGEHSKSCDIHEDIEPTKKRKTVREDIYSDSDEYYDHAVRLDVRPPSSKRPDDEASQGEDIDLEVKGKPSTTDEGGKRKIQPSRRLSSLVSAFRNNEPLTLQVPDEGTMSIQDFFVEIDGQDIESLEDSYRVYYGKGWINKNEKGYSVRFNNSLKYNELVVRPSFFIPLALVEASSYRKFQLSTLDKLANKIPKDIYILCETGPRPHGDYINFWLDGLEYMEYQL</sequence>
<comment type="caution">
    <text evidence="2">The sequence shown here is derived from an EMBL/GenBank/DDBJ whole genome shotgun (WGS) entry which is preliminary data.</text>
</comment>
<feature type="region of interest" description="Disordered" evidence="1">
    <location>
        <begin position="104"/>
        <end position="149"/>
    </location>
</feature>
<proteinExistence type="predicted"/>